<organism evidence="2 3">
    <name type="scientific">Rhodoplanes tepidamans</name>
    <name type="common">Rhodoplanes cryptolactis</name>
    <dbReference type="NCBI Taxonomy" id="200616"/>
    <lineage>
        <taxon>Bacteria</taxon>
        <taxon>Pseudomonadati</taxon>
        <taxon>Pseudomonadota</taxon>
        <taxon>Alphaproteobacteria</taxon>
        <taxon>Hyphomicrobiales</taxon>
        <taxon>Nitrobacteraceae</taxon>
        <taxon>Rhodoplanes</taxon>
    </lineage>
</organism>
<dbReference type="Proteomes" id="UP001165652">
    <property type="component" value="Unassembled WGS sequence"/>
</dbReference>
<dbReference type="RefSeq" id="WP_272778370.1">
    <property type="nucleotide sequence ID" value="NZ_JAQQLI010000028.1"/>
</dbReference>
<comment type="caution">
    <text evidence="2">The sequence shown here is derived from an EMBL/GenBank/DDBJ whole genome shotgun (WGS) entry which is preliminary data.</text>
</comment>
<accession>A0ABT5JDK6</accession>
<keyword evidence="3" id="KW-1185">Reference proteome</keyword>
<protein>
    <recommendedName>
        <fullName evidence="4">DUF2970 domain-containing protein</fullName>
    </recommendedName>
</protein>
<keyword evidence="1" id="KW-1133">Transmembrane helix</keyword>
<evidence type="ECO:0000313" key="2">
    <source>
        <dbReference type="EMBL" id="MDC7787533.1"/>
    </source>
</evidence>
<feature type="transmembrane region" description="Helical" evidence="1">
    <location>
        <begin position="58"/>
        <end position="83"/>
    </location>
</feature>
<sequence length="87" mass="9345">MTNMTRYRTAALDVASRRSDRSSYTERMSVLIWGMLGVIFITLVFSTVFGAGTETTRAAVVPLSIVGGGLAALAILEFVKLIFGAAR</sequence>
<dbReference type="EMBL" id="JAQQLI010000028">
    <property type="protein sequence ID" value="MDC7787533.1"/>
    <property type="molecule type" value="Genomic_DNA"/>
</dbReference>
<proteinExistence type="predicted"/>
<reference evidence="2" key="1">
    <citation type="journal article" date="2023" name="Microbiol Resour">
        <title>Genome Sequences of Rhodoplanes serenus and Two Thermotolerant Strains, Rhodoplanes tepidamans and 'Rhodoplanes cryptolactis,' Further Refine the Genus.</title>
        <authorList>
            <person name="Rayyan A.A."/>
            <person name="Kyndt J.A."/>
        </authorList>
    </citation>
    <scope>NUCLEOTIDE SEQUENCE</scope>
    <source>
        <strain evidence="2">DSM 9987</strain>
    </source>
</reference>
<gene>
    <name evidence="2" type="ORF">PQJ73_17730</name>
</gene>
<keyword evidence="1" id="KW-0812">Transmembrane</keyword>
<feature type="transmembrane region" description="Helical" evidence="1">
    <location>
        <begin position="30"/>
        <end position="52"/>
    </location>
</feature>
<evidence type="ECO:0000256" key="1">
    <source>
        <dbReference type="SAM" id="Phobius"/>
    </source>
</evidence>
<keyword evidence="1" id="KW-0472">Membrane</keyword>
<evidence type="ECO:0008006" key="4">
    <source>
        <dbReference type="Google" id="ProtNLM"/>
    </source>
</evidence>
<evidence type="ECO:0000313" key="3">
    <source>
        <dbReference type="Proteomes" id="UP001165652"/>
    </source>
</evidence>
<reference evidence="2" key="2">
    <citation type="submission" date="2023-02" db="EMBL/GenBank/DDBJ databases">
        <authorList>
            <person name="Rayyan A."/>
            <person name="Meyer T."/>
            <person name="Kyndt J.A."/>
        </authorList>
    </citation>
    <scope>NUCLEOTIDE SEQUENCE</scope>
    <source>
        <strain evidence="2">DSM 9987</strain>
    </source>
</reference>
<name>A0ABT5JDK6_RHOTP</name>